<name>A0A8H4ENF3_GIGMA</name>
<comment type="caution">
    <text evidence="1">The sequence shown here is derived from an EMBL/GenBank/DDBJ whole genome shotgun (WGS) entry which is preliminary data.</text>
</comment>
<accession>A0A8H4ENF3</accession>
<evidence type="ECO:0000313" key="1">
    <source>
        <dbReference type="EMBL" id="KAF0523931.1"/>
    </source>
</evidence>
<reference evidence="1 2" key="1">
    <citation type="journal article" date="2019" name="Environ. Microbiol.">
        <title>At the nexus of three kingdoms: the genome of the mycorrhizal fungus Gigaspora margarita provides insights into plant, endobacterial and fungal interactions.</title>
        <authorList>
            <person name="Venice F."/>
            <person name="Ghignone S."/>
            <person name="Salvioli di Fossalunga A."/>
            <person name="Amselem J."/>
            <person name="Novero M."/>
            <person name="Xianan X."/>
            <person name="Sedzielewska Toro K."/>
            <person name="Morin E."/>
            <person name="Lipzen A."/>
            <person name="Grigoriev I.V."/>
            <person name="Henrissat B."/>
            <person name="Martin F.M."/>
            <person name="Bonfante P."/>
        </authorList>
    </citation>
    <scope>NUCLEOTIDE SEQUENCE [LARGE SCALE GENOMIC DNA]</scope>
    <source>
        <strain evidence="1 2">BEG34</strain>
    </source>
</reference>
<proteinExistence type="predicted"/>
<sequence>MDRSRHIKRYQKFWEQTLSEFKKPISCTEISETDAHDDLIKGDIKTFIQLLRSSLLTRSSMSLAPVNEEVLQVIDEFLLPERYCIP</sequence>
<dbReference type="Proteomes" id="UP000439903">
    <property type="component" value="Unassembled WGS sequence"/>
</dbReference>
<keyword evidence="2" id="KW-1185">Reference proteome</keyword>
<organism evidence="1 2">
    <name type="scientific">Gigaspora margarita</name>
    <dbReference type="NCBI Taxonomy" id="4874"/>
    <lineage>
        <taxon>Eukaryota</taxon>
        <taxon>Fungi</taxon>
        <taxon>Fungi incertae sedis</taxon>
        <taxon>Mucoromycota</taxon>
        <taxon>Glomeromycotina</taxon>
        <taxon>Glomeromycetes</taxon>
        <taxon>Diversisporales</taxon>
        <taxon>Gigasporaceae</taxon>
        <taxon>Gigaspora</taxon>
    </lineage>
</organism>
<evidence type="ECO:0000313" key="2">
    <source>
        <dbReference type="Proteomes" id="UP000439903"/>
    </source>
</evidence>
<gene>
    <name evidence="1" type="ORF">F8M41_015241</name>
</gene>
<dbReference type="AlphaFoldDB" id="A0A8H4ENF3"/>
<protein>
    <submittedName>
        <fullName evidence="1">Uncharacterized protein</fullName>
    </submittedName>
</protein>
<dbReference type="EMBL" id="WTPW01000317">
    <property type="protein sequence ID" value="KAF0523931.1"/>
    <property type="molecule type" value="Genomic_DNA"/>
</dbReference>